<dbReference type="EMBL" id="CACSLK010026072">
    <property type="protein sequence ID" value="CAA0825572.1"/>
    <property type="molecule type" value="Genomic_DNA"/>
</dbReference>
<dbReference type="InterPro" id="IPR050796">
    <property type="entry name" value="SCF_F-box_component"/>
</dbReference>
<keyword evidence="4" id="KW-1185">Reference proteome</keyword>
<dbReference type="InterPro" id="IPR011043">
    <property type="entry name" value="Gal_Oxase/kelch_b-propeller"/>
</dbReference>
<dbReference type="SUPFAM" id="SSF81383">
    <property type="entry name" value="F-box domain"/>
    <property type="match status" value="1"/>
</dbReference>
<feature type="domain" description="F-box protein At3g26010-like beta-propeller" evidence="2">
    <location>
        <begin position="163"/>
        <end position="411"/>
    </location>
</feature>
<dbReference type="InterPro" id="IPR036047">
    <property type="entry name" value="F-box-like_dom_sf"/>
</dbReference>
<evidence type="ECO:0000313" key="3">
    <source>
        <dbReference type="EMBL" id="CAA0825572.1"/>
    </source>
</evidence>
<dbReference type="InterPro" id="IPR056592">
    <property type="entry name" value="Beta-prop_At3g26010-like"/>
</dbReference>
<gene>
    <name evidence="3" type="ORF">SHERM_22347</name>
</gene>
<dbReference type="Gene3D" id="1.20.1280.50">
    <property type="match status" value="1"/>
</dbReference>
<organism evidence="3 4">
    <name type="scientific">Striga hermonthica</name>
    <name type="common">Purple witchweed</name>
    <name type="synonym">Buchnera hermonthica</name>
    <dbReference type="NCBI Taxonomy" id="68872"/>
    <lineage>
        <taxon>Eukaryota</taxon>
        <taxon>Viridiplantae</taxon>
        <taxon>Streptophyta</taxon>
        <taxon>Embryophyta</taxon>
        <taxon>Tracheophyta</taxon>
        <taxon>Spermatophyta</taxon>
        <taxon>Magnoliopsida</taxon>
        <taxon>eudicotyledons</taxon>
        <taxon>Gunneridae</taxon>
        <taxon>Pentapetalae</taxon>
        <taxon>asterids</taxon>
        <taxon>lamiids</taxon>
        <taxon>Lamiales</taxon>
        <taxon>Orobanchaceae</taxon>
        <taxon>Buchnereae</taxon>
        <taxon>Striga</taxon>
    </lineage>
</organism>
<dbReference type="SUPFAM" id="SSF50965">
    <property type="entry name" value="Galactose oxidase, central domain"/>
    <property type="match status" value="1"/>
</dbReference>
<dbReference type="Proteomes" id="UP001153555">
    <property type="component" value="Unassembled WGS sequence"/>
</dbReference>
<dbReference type="Pfam" id="PF24750">
    <property type="entry name" value="b-prop_At3g26010-like"/>
    <property type="match status" value="1"/>
</dbReference>
<comment type="caution">
    <text evidence="3">The sequence shown here is derived from an EMBL/GenBank/DDBJ whole genome shotgun (WGS) entry which is preliminary data.</text>
</comment>
<accession>A0A9N7N9K6</accession>
<evidence type="ECO:0000259" key="2">
    <source>
        <dbReference type="Pfam" id="PF24750"/>
    </source>
</evidence>
<feature type="domain" description="F-box" evidence="1">
    <location>
        <begin position="56"/>
        <end position="95"/>
    </location>
</feature>
<dbReference type="OrthoDB" id="1157305at2759"/>
<name>A0A9N7N9K6_STRHE</name>
<proteinExistence type="predicted"/>
<protein>
    <recommendedName>
        <fullName evidence="5">F-box domain-containing protein</fullName>
    </recommendedName>
</protein>
<dbReference type="PANTHER" id="PTHR31672">
    <property type="entry name" value="BNACNNG10540D PROTEIN"/>
    <property type="match status" value="1"/>
</dbReference>
<dbReference type="Pfam" id="PF00646">
    <property type="entry name" value="F-box"/>
    <property type="match status" value="1"/>
</dbReference>
<dbReference type="PANTHER" id="PTHR31672:SF2">
    <property type="entry name" value="F-BOX DOMAIN-CONTAINING PROTEIN"/>
    <property type="match status" value="1"/>
</dbReference>
<dbReference type="InterPro" id="IPR001810">
    <property type="entry name" value="F-box_dom"/>
</dbReference>
<sequence length="460" mass="52429">MNILPIHVALLVTTAPQLDNINNPNFLINQESSRSKRVRTSIEVSLDNGLLEVLLSNVGEDLLSEILARLPNCRCVIQLSSVCRRWHALISQPQFIPSFIRLHRDRDQSYTILFHMNYTSNIYETPEYFQLVCTLFSEESLLIHGGKHALSSSNYLDFMPSLMVVRASCNDLLLVSPDKRFFDGRFRHHHQRYYICNPVTKKWFLVPKETPIGTRAGFALICNKNSYKVVLLDVFSLADKEATVIVDIYKQPLWVFCSESGKWTRSFFLLPARPTRDYLFVTNVVSCNGILYWMDGSVNLDRIVSLDLANNRCVVIYFPDIVRENTTIGNPDSRVYICAVRDELRLLHFLRIGPDTKCFVVRVWELDRWDGPWSLVGERELMFSDAVSADGGRDTVVAAVFHPKDCDSVFVICGKSVYECGVSKDTCRKLGELGEFIGHEGLASYVLMHPAWPTPIPFGV</sequence>
<evidence type="ECO:0008006" key="5">
    <source>
        <dbReference type="Google" id="ProtNLM"/>
    </source>
</evidence>
<evidence type="ECO:0000313" key="4">
    <source>
        <dbReference type="Proteomes" id="UP001153555"/>
    </source>
</evidence>
<reference evidence="3" key="1">
    <citation type="submission" date="2019-12" db="EMBL/GenBank/DDBJ databases">
        <authorList>
            <person name="Scholes J."/>
        </authorList>
    </citation>
    <scope>NUCLEOTIDE SEQUENCE</scope>
</reference>
<dbReference type="AlphaFoldDB" id="A0A9N7N9K6"/>
<evidence type="ECO:0000259" key="1">
    <source>
        <dbReference type="Pfam" id="PF00646"/>
    </source>
</evidence>